<dbReference type="RefSeq" id="WP_215506315.1">
    <property type="nucleotide sequence ID" value="NZ_CP076361.1"/>
</dbReference>
<organism evidence="1 2">
    <name type="scientific">Gemmobacter fulvus</name>
    <dbReference type="NCBI Taxonomy" id="2840474"/>
    <lineage>
        <taxon>Bacteria</taxon>
        <taxon>Pseudomonadati</taxon>
        <taxon>Pseudomonadota</taxon>
        <taxon>Alphaproteobacteria</taxon>
        <taxon>Rhodobacterales</taxon>
        <taxon>Paracoccaceae</taxon>
        <taxon>Gemmobacter</taxon>
    </lineage>
</organism>
<protein>
    <submittedName>
        <fullName evidence="1">Uncharacterized protein</fullName>
    </submittedName>
</protein>
<keyword evidence="2" id="KW-1185">Reference proteome</keyword>
<evidence type="ECO:0000313" key="1">
    <source>
        <dbReference type="EMBL" id="QWK88906.1"/>
    </source>
</evidence>
<reference evidence="1" key="1">
    <citation type="submission" date="2021-06" db="EMBL/GenBank/DDBJ databases">
        <title>Direct submission.</title>
        <authorList>
            <person name="Lee C.-S."/>
            <person name="Jin L."/>
        </authorList>
    </citation>
    <scope>NUCLEOTIDE SEQUENCE</scope>
    <source>
        <strain evidence="1">Con5</strain>
    </source>
</reference>
<proteinExistence type="predicted"/>
<dbReference type="KEGG" id="gfu:KM031_08355"/>
<dbReference type="AlphaFoldDB" id="A0A975P4W5"/>
<gene>
    <name evidence="1" type="ORF">KM031_08355</name>
</gene>
<sequence length="184" mass="20518">MPDVKYHTTGFTELGAFMVALSRQSPDTYPKTVEDFMQMLAAYVNHFFYGAAANEIDKSKPSPDIPPGLASKGPGQAKFIPHAGDEKDAIGSWVLDGILEVQNVQRNATMQLFQNSAQHVNIRLPERENIANKEQDAVKKMAQTPPGKFEKMTYLDAYFSDSPTMTAMEFVWANVGDYTTRSCR</sequence>
<accession>A0A975P4W5</accession>
<dbReference type="Proteomes" id="UP000679352">
    <property type="component" value="Chromosome"/>
</dbReference>
<evidence type="ECO:0000313" key="2">
    <source>
        <dbReference type="Proteomes" id="UP000679352"/>
    </source>
</evidence>
<name>A0A975P4W5_9RHOB</name>
<dbReference type="EMBL" id="CP076361">
    <property type="protein sequence ID" value="QWK88906.1"/>
    <property type="molecule type" value="Genomic_DNA"/>
</dbReference>